<dbReference type="EMBL" id="JBHTKH010000009">
    <property type="protein sequence ID" value="MFD1055457.1"/>
    <property type="molecule type" value="Genomic_DNA"/>
</dbReference>
<gene>
    <name evidence="1" type="ORF">ACFQ2V_14170</name>
</gene>
<proteinExistence type="predicted"/>
<evidence type="ECO:0000313" key="1">
    <source>
        <dbReference type="EMBL" id="MFD1055457.1"/>
    </source>
</evidence>
<comment type="caution">
    <text evidence="1">The sequence shown here is derived from an EMBL/GenBank/DDBJ whole genome shotgun (WGS) entry which is preliminary data.</text>
</comment>
<reference evidence="2" key="1">
    <citation type="journal article" date="2019" name="Int. J. Syst. Evol. Microbiol.">
        <title>The Global Catalogue of Microorganisms (GCM) 10K type strain sequencing project: providing services to taxonomists for standard genome sequencing and annotation.</title>
        <authorList>
            <consortium name="The Broad Institute Genomics Platform"/>
            <consortium name="The Broad Institute Genome Sequencing Center for Infectious Disease"/>
            <person name="Wu L."/>
            <person name="Ma J."/>
        </authorList>
    </citation>
    <scope>NUCLEOTIDE SEQUENCE [LARGE SCALE GENOMIC DNA]</scope>
    <source>
        <strain evidence="2">CCUG 57508</strain>
    </source>
</reference>
<evidence type="ECO:0000313" key="2">
    <source>
        <dbReference type="Proteomes" id="UP001597046"/>
    </source>
</evidence>
<organism evidence="1 2">
    <name type="scientific">Terrabacter terrigena</name>
    <dbReference type="NCBI Taxonomy" id="574718"/>
    <lineage>
        <taxon>Bacteria</taxon>
        <taxon>Bacillati</taxon>
        <taxon>Actinomycetota</taxon>
        <taxon>Actinomycetes</taxon>
        <taxon>Micrococcales</taxon>
        <taxon>Intrasporangiaceae</taxon>
        <taxon>Terrabacter</taxon>
    </lineage>
</organism>
<dbReference type="Proteomes" id="UP001597046">
    <property type="component" value="Unassembled WGS sequence"/>
</dbReference>
<name>A0ABW3MXM5_9MICO</name>
<keyword evidence="2" id="KW-1185">Reference proteome</keyword>
<sequence>MGLPWVRLDSNIASHDKILALLSDPSPKKWQAWANYMASFAWSGGQGTDGRIPNYALSSIHATTGTARLLQKYGLWDDAPGGWQIRNFTARQPSAAATESVRETKRRASAKGNCVRHHGPDCGCWREAS</sequence>
<accession>A0ABW3MXM5</accession>
<protein>
    <submittedName>
        <fullName evidence="1">Uncharacterized protein</fullName>
    </submittedName>
</protein>